<name>A0ABU6CWV0_9GAMM</name>
<dbReference type="PRINTS" id="PR00909">
    <property type="entry name" value="SPERMDNBNDNG"/>
</dbReference>
<evidence type="ECO:0000313" key="8">
    <source>
        <dbReference type="Proteomes" id="UP001308005"/>
    </source>
</evidence>
<feature type="signal peptide" evidence="6">
    <location>
        <begin position="1"/>
        <end position="23"/>
    </location>
</feature>
<comment type="function">
    <text evidence="5">Required for the activity of the bacterial periplasmic transport system of putrescine.</text>
</comment>
<evidence type="ECO:0000256" key="4">
    <source>
        <dbReference type="ARBA" id="ARBA00022764"/>
    </source>
</evidence>
<comment type="similarity">
    <text evidence="5">Belongs to the bacterial solute-binding protein PotD/PotF family.</text>
</comment>
<evidence type="ECO:0000256" key="6">
    <source>
        <dbReference type="SAM" id="SignalP"/>
    </source>
</evidence>
<dbReference type="PANTHER" id="PTHR30222">
    <property type="entry name" value="SPERMIDINE/PUTRESCINE-BINDING PERIPLASMIC PROTEIN"/>
    <property type="match status" value="1"/>
</dbReference>
<dbReference type="CDD" id="cd13590">
    <property type="entry name" value="PBP2_PotD_PotF_like"/>
    <property type="match status" value="1"/>
</dbReference>
<protein>
    <recommendedName>
        <fullName evidence="5">Putrescine-binding periplasmic protein</fullName>
    </recommendedName>
</protein>
<sequence>MLPKVFVVGLIAGVAVAISPAFGEDDPTVVEKVIVYNWENYIPDGVLEDFTRETGVKVQYSTFDNNEVMYARLKLLKGRGYDVLVPSVNLVGRMGDEGLLQPLQKDKLDNLKYLDPDLLNRSYDPENKFSIPYLWGSTGIGVNTAKVKVSTIKKWEDLWDNQWRGKLLLTDDMGEVFAIALKVTGHSINTTDPEEIKDAYDKLHKLMPNVKVITSDPRPDFLSDKVELGITWNGEMAVLQEKNPAFQYIYPADGASFWIDSFVIPARADNVDNAHKFINYMMRPEVAARCVKDLGYATANLKGKSLLDASLRNNPVIFPPAGLPSSTEFRMDVGREAFDLYQLYWNKLKADE</sequence>
<keyword evidence="8" id="KW-1185">Reference proteome</keyword>
<dbReference type="InterPro" id="IPR006059">
    <property type="entry name" value="SBP"/>
</dbReference>
<accession>A0ABU6CWV0</accession>
<evidence type="ECO:0000256" key="2">
    <source>
        <dbReference type="ARBA" id="ARBA00022448"/>
    </source>
</evidence>
<dbReference type="Pfam" id="PF13416">
    <property type="entry name" value="SBP_bac_8"/>
    <property type="match status" value="1"/>
</dbReference>
<dbReference type="InterPro" id="IPR001188">
    <property type="entry name" value="Sperm_putr-bd"/>
</dbReference>
<dbReference type="EMBL" id="JAYMYJ010000094">
    <property type="protein sequence ID" value="MEB4591310.1"/>
    <property type="molecule type" value="Genomic_DNA"/>
</dbReference>
<reference evidence="8" key="1">
    <citation type="submission" date="2023-07" db="EMBL/GenBank/DDBJ databases">
        <title>The carbon used by Thiothrix.</title>
        <authorList>
            <person name="Chen L."/>
        </authorList>
    </citation>
    <scope>NUCLEOTIDE SEQUENCE [LARGE SCALE GENOMIC DNA]</scope>
</reference>
<organism evidence="7 8">
    <name type="scientific">Candidatus Thiothrix phosphatis</name>
    <dbReference type="NCBI Taxonomy" id="3112415"/>
    <lineage>
        <taxon>Bacteria</taxon>
        <taxon>Pseudomonadati</taxon>
        <taxon>Pseudomonadota</taxon>
        <taxon>Gammaproteobacteria</taxon>
        <taxon>Thiotrichales</taxon>
        <taxon>Thiotrichaceae</taxon>
        <taxon>Thiothrix</taxon>
    </lineage>
</organism>
<evidence type="ECO:0000256" key="3">
    <source>
        <dbReference type="ARBA" id="ARBA00022729"/>
    </source>
</evidence>
<dbReference type="PANTHER" id="PTHR30222:SF17">
    <property type="entry name" value="SPERMIDINE_PUTRESCINE-BINDING PERIPLASMIC PROTEIN"/>
    <property type="match status" value="1"/>
</dbReference>
<proteinExistence type="inferred from homology"/>
<evidence type="ECO:0000256" key="5">
    <source>
        <dbReference type="PIRNR" id="PIRNR019574"/>
    </source>
</evidence>
<gene>
    <name evidence="7" type="ORF">VSS37_10000</name>
</gene>
<dbReference type="Proteomes" id="UP001308005">
    <property type="component" value="Unassembled WGS sequence"/>
</dbReference>
<comment type="caution">
    <text evidence="7">The sequence shown here is derived from an EMBL/GenBank/DDBJ whole genome shotgun (WGS) entry which is preliminary data.</text>
</comment>
<keyword evidence="3 6" id="KW-0732">Signal</keyword>
<comment type="subcellular location">
    <subcellularLocation>
        <location evidence="1 5">Periplasm</location>
    </subcellularLocation>
</comment>
<evidence type="ECO:0000313" key="7">
    <source>
        <dbReference type="EMBL" id="MEB4591310.1"/>
    </source>
</evidence>
<reference evidence="7 8" key="2">
    <citation type="submission" date="2024-01" db="EMBL/GenBank/DDBJ databases">
        <authorList>
            <person name="Xie X."/>
        </authorList>
    </citation>
    <scope>NUCLEOTIDE SEQUENCE [LARGE SCALE GENOMIC DNA]</scope>
    <source>
        <strain evidence="7">SCUT-1</strain>
    </source>
</reference>
<keyword evidence="2 5" id="KW-0813">Transport</keyword>
<feature type="chain" id="PRO_5045883713" description="Putrescine-binding periplasmic protein" evidence="6">
    <location>
        <begin position="24"/>
        <end position="352"/>
    </location>
</feature>
<dbReference type="RefSeq" id="WP_324694824.1">
    <property type="nucleotide sequence ID" value="NZ_JAYMYJ010000094.1"/>
</dbReference>
<keyword evidence="4 5" id="KW-0574">Periplasm</keyword>
<evidence type="ECO:0000256" key="1">
    <source>
        <dbReference type="ARBA" id="ARBA00004418"/>
    </source>
</evidence>
<dbReference type="PIRSF" id="PIRSF019574">
    <property type="entry name" value="Periplasmic_polyamine_BP"/>
    <property type="match status" value="1"/>
</dbReference>
<dbReference type="SUPFAM" id="SSF53850">
    <property type="entry name" value="Periplasmic binding protein-like II"/>
    <property type="match status" value="1"/>
</dbReference>
<dbReference type="Gene3D" id="3.40.190.10">
    <property type="entry name" value="Periplasmic binding protein-like II"/>
    <property type="match status" value="2"/>
</dbReference>